<keyword evidence="1" id="KW-0812">Transmembrane</keyword>
<feature type="transmembrane region" description="Helical" evidence="1">
    <location>
        <begin position="35"/>
        <end position="55"/>
    </location>
</feature>
<proteinExistence type="predicted"/>
<organism evidence="2 3">
    <name type="scientific">Streptomyces atratus</name>
    <dbReference type="NCBI Taxonomy" id="1893"/>
    <lineage>
        <taxon>Bacteria</taxon>
        <taxon>Bacillati</taxon>
        <taxon>Actinomycetota</taxon>
        <taxon>Actinomycetes</taxon>
        <taxon>Kitasatosporales</taxon>
        <taxon>Streptomycetaceae</taxon>
        <taxon>Streptomyces</taxon>
    </lineage>
</organism>
<feature type="transmembrane region" description="Helical" evidence="1">
    <location>
        <begin position="62"/>
        <end position="82"/>
    </location>
</feature>
<dbReference type="OrthoDB" id="4558679at2"/>
<name>A0A1K2DXD6_STRAR</name>
<dbReference type="AlphaFoldDB" id="A0A1K2DXD6"/>
<reference evidence="2 3" key="1">
    <citation type="submission" date="2016-11" db="EMBL/GenBank/DDBJ databases">
        <authorList>
            <person name="Jaros S."/>
            <person name="Januszkiewicz K."/>
            <person name="Wedrychowicz H."/>
        </authorList>
    </citation>
    <scope>NUCLEOTIDE SEQUENCE [LARGE SCALE GENOMIC DNA]</scope>
    <source>
        <strain evidence="2 3">OK807</strain>
    </source>
</reference>
<keyword evidence="1" id="KW-0472">Membrane</keyword>
<evidence type="ECO:0000256" key="1">
    <source>
        <dbReference type="SAM" id="Phobius"/>
    </source>
</evidence>
<protein>
    <recommendedName>
        <fullName evidence="4">PE-PGRS family protein</fullName>
    </recommendedName>
</protein>
<dbReference type="STRING" id="1893.SAMN02787144_10162"/>
<sequence length="255" mass="26305">MEAGPVGRAVRAAMFAVVSVTLAATGHVLMSESPLPFWVLTAGFAAIAVPGWWFAARERGPWLVTGLAVAAQSVLHSAFAAAQTSLGSLATSSPARLLVDNLCSADGRTYGSRAGTSVFATSSTGGMDAAGTDHSAAMDHMAGMDQSGAMDHMGSMGPLGHDMAGMSSTGMLAAHLLAALICGLWLAQGERATFQVLRAVAGRLLGPLHPLFTAPLPPPRRRLRPSRGLSDRLPQGLRCARALDRRGPPAVLAAF</sequence>
<evidence type="ECO:0000313" key="2">
    <source>
        <dbReference type="EMBL" id="SFY27731.1"/>
    </source>
</evidence>
<keyword evidence="1" id="KW-1133">Transmembrane helix</keyword>
<accession>A0A1K2DXD6</accession>
<gene>
    <name evidence="2" type="ORF">SAMN02787144_10162</name>
</gene>
<dbReference type="Proteomes" id="UP000181909">
    <property type="component" value="Unassembled WGS sequence"/>
</dbReference>
<evidence type="ECO:0008006" key="4">
    <source>
        <dbReference type="Google" id="ProtNLM"/>
    </source>
</evidence>
<feature type="transmembrane region" description="Helical" evidence="1">
    <location>
        <begin position="12"/>
        <end position="29"/>
    </location>
</feature>
<dbReference type="RefSeq" id="WP_072487338.1">
    <property type="nucleotide sequence ID" value="NZ_CP109381.1"/>
</dbReference>
<evidence type="ECO:0000313" key="3">
    <source>
        <dbReference type="Proteomes" id="UP000181909"/>
    </source>
</evidence>
<dbReference type="EMBL" id="FPJO01000016">
    <property type="protein sequence ID" value="SFY27731.1"/>
    <property type="molecule type" value="Genomic_DNA"/>
</dbReference>
<feature type="transmembrane region" description="Helical" evidence="1">
    <location>
        <begin position="163"/>
        <end position="187"/>
    </location>
</feature>